<evidence type="ECO:0000313" key="1">
    <source>
        <dbReference type="EMBL" id="GAA2172127.1"/>
    </source>
</evidence>
<evidence type="ECO:0000313" key="2">
    <source>
        <dbReference type="Proteomes" id="UP001500974"/>
    </source>
</evidence>
<organism evidence="1 2">
    <name type="scientific">Arthrobacter parietis</name>
    <dbReference type="NCBI Taxonomy" id="271434"/>
    <lineage>
        <taxon>Bacteria</taxon>
        <taxon>Bacillati</taxon>
        <taxon>Actinomycetota</taxon>
        <taxon>Actinomycetes</taxon>
        <taxon>Micrococcales</taxon>
        <taxon>Micrococcaceae</taxon>
        <taxon>Arthrobacter</taxon>
    </lineage>
</organism>
<accession>A0ABP5MC42</accession>
<name>A0ABP5MC42_9MICC</name>
<gene>
    <name evidence="1" type="ORF">GCM10009784_01370</name>
</gene>
<keyword evidence="2" id="KW-1185">Reference proteome</keyword>
<protein>
    <submittedName>
        <fullName evidence="1">Uncharacterized protein</fullName>
    </submittedName>
</protein>
<dbReference type="Proteomes" id="UP001500974">
    <property type="component" value="Unassembled WGS sequence"/>
</dbReference>
<sequence>MDNVDPGVRHLPGDQLSEGAGVVVGIHAARPRHDVTHLPAQGCEELCEVPRRFLRCDVLDISAPALCFCGHNTCAPAHPVGLGTADIETDDVGSWVFVLVLWHEHKVTHRR</sequence>
<dbReference type="EMBL" id="BAAAON010000001">
    <property type="protein sequence ID" value="GAA2172127.1"/>
    <property type="molecule type" value="Genomic_DNA"/>
</dbReference>
<proteinExistence type="predicted"/>
<reference evidence="2" key="1">
    <citation type="journal article" date="2019" name="Int. J. Syst. Evol. Microbiol.">
        <title>The Global Catalogue of Microorganisms (GCM) 10K type strain sequencing project: providing services to taxonomists for standard genome sequencing and annotation.</title>
        <authorList>
            <consortium name="The Broad Institute Genomics Platform"/>
            <consortium name="The Broad Institute Genome Sequencing Center for Infectious Disease"/>
            <person name="Wu L."/>
            <person name="Ma J."/>
        </authorList>
    </citation>
    <scope>NUCLEOTIDE SEQUENCE [LARGE SCALE GENOMIC DNA]</scope>
    <source>
        <strain evidence="2">JCM 14917</strain>
    </source>
</reference>
<comment type="caution">
    <text evidence="1">The sequence shown here is derived from an EMBL/GenBank/DDBJ whole genome shotgun (WGS) entry which is preliminary data.</text>
</comment>